<dbReference type="SMART" id="SM00211">
    <property type="entry name" value="TY"/>
    <property type="match status" value="1"/>
</dbReference>
<dbReference type="InterPro" id="IPR000716">
    <property type="entry name" value="Thyroglobulin_1"/>
</dbReference>
<dbReference type="AlphaFoldDB" id="A0A672ZY37"/>
<dbReference type="InParanoid" id="A0A672ZY37"/>
<keyword evidence="4" id="KW-0732">Signal</keyword>
<dbReference type="RefSeq" id="XP_030012771.1">
    <property type="nucleotide sequence ID" value="XM_030156911.1"/>
</dbReference>
<evidence type="ECO:0000313" key="7">
    <source>
        <dbReference type="Proteomes" id="UP000472271"/>
    </source>
</evidence>
<dbReference type="GO" id="GO:0016020">
    <property type="term" value="C:membrane"/>
    <property type="evidence" value="ECO:0007669"/>
    <property type="project" value="InterPro"/>
</dbReference>
<gene>
    <name evidence="6" type="primary">LOC115434778</name>
</gene>
<protein>
    <submittedName>
        <fullName evidence="6">Tumor-associated calcium signal transducer 2-like</fullName>
    </submittedName>
</protein>
<dbReference type="Ensembl" id="ENSSORT00005021830.1">
    <property type="protein sequence ID" value="ENSSORP00005021193.1"/>
    <property type="gene ID" value="ENSSORG00005010346.1"/>
</dbReference>
<keyword evidence="1" id="KW-1015">Disulfide bond</keyword>
<dbReference type="InterPro" id="IPR036857">
    <property type="entry name" value="Thyroglobulin_1_sf"/>
</dbReference>
<feature type="domain" description="Thyroglobulin type-1" evidence="5">
    <location>
        <begin position="56"/>
        <end position="127"/>
    </location>
</feature>
<sequence>MKIWITLTSAAFAVLASAKCPPCKTMKWANCDGTPCQCLLTVSNTTRLKVDCTKLVPKCFVMMAEMHRAREGQRTHTISGKPHEKYYPDCESDGTFKAKQCNNSEECWCVNSAGIRRTEKGDKNLKCDELVETTISFYLIHKPVSTALDTTTLKTDIADAINERYMNFSTDMMEHPLYIDEERSITLKVMTRNQSNDVVSMAYYMEKDVKGQTLFTNKDEGFKPTVGGQKLEIESIEVNYIDETPPTYREVRPHNIIHSVIILVVVVVVVVIVVAGLMIRCYCRKRQE</sequence>
<evidence type="ECO:0000256" key="2">
    <source>
        <dbReference type="PROSITE-ProRule" id="PRU00500"/>
    </source>
</evidence>
<evidence type="ECO:0000259" key="5">
    <source>
        <dbReference type="PROSITE" id="PS51162"/>
    </source>
</evidence>
<evidence type="ECO:0000313" key="6">
    <source>
        <dbReference type="Ensembl" id="ENSSORP00005021193.1"/>
    </source>
</evidence>
<organism evidence="6 7">
    <name type="scientific">Sphaeramia orbicularis</name>
    <name type="common">orbiculate cardinalfish</name>
    <dbReference type="NCBI Taxonomy" id="375764"/>
    <lineage>
        <taxon>Eukaryota</taxon>
        <taxon>Metazoa</taxon>
        <taxon>Chordata</taxon>
        <taxon>Craniata</taxon>
        <taxon>Vertebrata</taxon>
        <taxon>Euteleostomi</taxon>
        <taxon>Actinopterygii</taxon>
        <taxon>Neopterygii</taxon>
        <taxon>Teleostei</taxon>
        <taxon>Neoteleostei</taxon>
        <taxon>Acanthomorphata</taxon>
        <taxon>Gobiaria</taxon>
        <taxon>Kurtiformes</taxon>
        <taxon>Apogonoidei</taxon>
        <taxon>Apogonidae</taxon>
        <taxon>Apogoninae</taxon>
        <taxon>Sphaeramia</taxon>
    </lineage>
</organism>
<feature type="chain" id="PRO_5025475170" evidence="4">
    <location>
        <begin position="19"/>
        <end position="288"/>
    </location>
</feature>
<evidence type="ECO:0000256" key="3">
    <source>
        <dbReference type="SAM" id="Phobius"/>
    </source>
</evidence>
<reference evidence="6" key="2">
    <citation type="submission" date="2025-08" db="UniProtKB">
        <authorList>
            <consortium name="Ensembl"/>
        </authorList>
    </citation>
    <scope>IDENTIFICATION</scope>
</reference>
<name>A0A672ZY37_9TELE</name>
<dbReference type="SUPFAM" id="SSF57610">
    <property type="entry name" value="Thyroglobulin type-1 domain"/>
    <property type="match status" value="1"/>
</dbReference>
<dbReference type="PROSITE" id="PS00484">
    <property type="entry name" value="THYROGLOBULIN_1_1"/>
    <property type="match status" value="1"/>
</dbReference>
<reference evidence="6" key="3">
    <citation type="submission" date="2025-09" db="UniProtKB">
        <authorList>
            <consortium name="Ensembl"/>
        </authorList>
    </citation>
    <scope>IDENTIFICATION</scope>
</reference>
<accession>A0A672ZY37</accession>
<dbReference type="Proteomes" id="UP000472271">
    <property type="component" value="Chromosome 15"/>
</dbReference>
<reference evidence="6" key="1">
    <citation type="submission" date="2019-06" db="EMBL/GenBank/DDBJ databases">
        <authorList>
            <consortium name="Wellcome Sanger Institute Data Sharing"/>
        </authorList>
    </citation>
    <scope>NUCLEOTIDE SEQUENCE [LARGE SCALE GENOMIC DNA]</scope>
</reference>
<dbReference type="PANTHER" id="PTHR14168">
    <property type="entry name" value="TUMOR-ASSOCIATED CALCIUM SIGNAL TRANSDUCER"/>
    <property type="match status" value="1"/>
</dbReference>
<dbReference type="Pfam" id="PF00086">
    <property type="entry name" value="Thyroglobulin_1"/>
    <property type="match status" value="1"/>
</dbReference>
<dbReference type="InterPro" id="IPR049420">
    <property type="entry name" value="EPCAM-Trop-2_C"/>
</dbReference>
<dbReference type="Pfam" id="PF21283">
    <property type="entry name" value="EPCAM-Trop-2_C"/>
    <property type="match status" value="1"/>
</dbReference>
<feature type="transmembrane region" description="Helical" evidence="3">
    <location>
        <begin position="256"/>
        <end position="279"/>
    </location>
</feature>
<keyword evidence="3" id="KW-1133">Transmembrane helix</keyword>
<proteinExistence type="predicted"/>
<dbReference type="PANTHER" id="PTHR14168:SF4">
    <property type="entry name" value="EPITHELIAL CELL ADHESION MOLECULE PRECURSOR"/>
    <property type="match status" value="1"/>
</dbReference>
<dbReference type="PROSITE" id="PS51162">
    <property type="entry name" value="THYROGLOBULIN_1_2"/>
    <property type="match status" value="1"/>
</dbReference>
<keyword evidence="7" id="KW-1185">Reference proteome</keyword>
<evidence type="ECO:0000256" key="4">
    <source>
        <dbReference type="SAM" id="SignalP"/>
    </source>
</evidence>
<evidence type="ECO:0000256" key="1">
    <source>
        <dbReference type="ARBA" id="ARBA00023157"/>
    </source>
</evidence>
<feature type="signal peptide" evidence="4">
    <location>
        <begin position="1"/>
        <end position="18"/>
    </location>
</feature>
<dbReference type="OrthoDB" id="8953056at2759"/>
<dbReference type="InterPro" id="IPR043406">
    <property type="entry name" value="EPCAM/Trop-2"/>
</dbReference>
<keyword evidence="3" id="KW-0472">Membrane</keyword>
<dbReference type="GeneID" id="115434778"/>
<dbReference type="CDD" id="cd00191">
    <property type="entry name" value="TY"/>
    <property type="match status" value="1"/>
</dbReference>
<dbReference type="Gene3D" id="4.10.800.10">
    <property type="entry name" value="Thyroglobulin type-1"/>
    <property type="match status" value="1"/>
</dbReference>
<keyword evidence="3" id="KW-0812">Transmembrane</keyword>
<comment type="caution">
    <text evidence="2">Lacks conserved residue(s) required for the propagation of feature annotation.</text>
</comment>